<dbReference type="OrthoDB" id="9808747at2"/>
<gene>
    <name evidence="2" type="ORF">SAMN02745751_01647</name>
</gene>
<dbReference type="STRING" id="1121476.SAMN02745751_01647"/>
<reference evidence="2 3" key="1">
    <citation type="submission" date="2016-11" db="EMBL/GenBank/DDBJ databases">
        <authorList>
            <person name="Jaros S."/>
            <person name="Januszkiewicz K."/>
            <person name="Wedrychowicz H."/>
        </authorList>
    </citation>
    <scope>NUCLEOTIDE SEQUENCE [LARGE SCALE GENOMIC DNA]</scope>
    <source>
        <strain evidence="2 3">DSM 17477</strain>
    </source>
</reference>
<dbReference type="AlphaFoldDB" id="A0A1M6G8G1"/>
<dbReference type="EMBL" id="FQZL01000010">
    <property type="protein sequence ID" value="SHJ06208.1"/>
    <property type="molecule type" value="Genomic_DNA"/>
</dbReference>
<sequence length="246" mass="27948">MKLYSDYHIHSKYSKNGHCKSELEKIVITAVDKGLREIAVSDHGIRHFLYGTSDKNIIKARKEIDILKDKYPEIDIKLGIEANLISYDGDTDITQVVVDNCDIILLGIHFGVIFKGLWGSIRFFKLNFLGRFISPLRKYMAGINTDGLIKAMEKYDIDIITHPGDKVPVDIERLAEAAERTNTALEINNSHRHLNIEEIRTASKYKVDFYIGSDAHVYEAIGEFSDSYDRIEKAGLGSDRIINLEV</sequence>
<evidence type="ECO:0000259" key="1">
    <source>
        <dbReference type="SMART" id="SM00481"/>
    </source>
</evidence>
<protein>
    <submittedName>
        <fullName evidence="2">Putative hydrolase</fullName>
    </submittedName>
</protein>
<dbReference type="InterPro" id="IPR004013">
    <property type="entry name" value="PHP_dom"/>
</dbReference>
<dbReference type="SUPFAM" id="SSF89550">
    <property type="entry name" value="PHP domain-like"/>
    <property type="match status" value="1"/>
</dbReference>
<name>A0A1M6G8G1_9FIRM</name>
<keyword evidence="2" id="KW-0378">Hydrolase</keyword>
<dbReference type="Gene3D" id="3.20.20.140">
    <property type="entry name" value="Metal-dependent hydrolases"/>
    <property type="match status" value="1"/>
</dbReference>
<evidence type="ECO:0000313" key="3">
    <source>
        <dbReference type="Proteomes" id="UP000184052"/>
    </source>
</evidence>
<keyword evidence="3" id="KW-1185">Reference proteome</keyword>
<dbReference type="GO" id="GO:0005829">
    <property type="term" value="C:cytosol"/>
    <property type="evidence" value="ECO:0007669"/>
    <property type="project" value="TreeGrafter"/>
</dbReference>
<dbReference type="SMART" id="SM00481">
    <property type="entry name" value="POLIIIAc"/>
    <property type="match status" value="1"/>
</dbReference>
<dbReference type="InterPro" id="IPR003141">
    <property type="entry name" value="Pol/His_phosphatase_N"/>
</dbReference>
<proteinExistence type="predicted"/>
<dbReference type="Pfam" id="PF02811">
    <property type="entry name" value="PHP"/>
    <property type="match status" value="1"/>
</dbReference>
<dbReference type="InterPro" id="IPR016195">
    <property type="entry name" value="Pol/histidinol_Pase-like"/>
</dbReference>
<feature type="domain" description="Polymerase/histidinol phosphatase N-terminal" evidence="1">
    <location>
        <begin position="5"/>
        <end position="86"/>
    </location>
</feature>
<dbReference type="RefSeq" id="WP_073049110.1">
    <property type="nucleotide sequence ID" value="NZ_FQZL01000010.1"/>
</dbReference>
<dbReference type="PANTHER" id="PTHR36928">
    <property type="entry name" value="PHOSPHATASE YCDX-RELATED"/>
    <property type="match status" value="1"/>
</dbReference>
<accession>A0A1M6G8G1</accession>
<dbReference type="InterPro" id="IPR050243">
    <property type="entry name" value="PHP_phosphatase"/>
</dbReference>
<dbReference type="Proteomes" id="UP000184052">
    <property type="component" value="Unassembled WGS sequence"/>
</dbReference>
<organism evidence="2 3">
    <name type="scientific">Dethiosulfatibacter aminovorans DSM 17477</name>
    <dbReference type="NCBI Taxonomy" id="1121476"/>
    <lineage>
        <taxon>Bacteria</taxon>
        <taxon>Bacillati</taxon>
        <taxon>Bacillota</taxon>
        <taxon>Tissierellia</taxon>
        <taxon>Dethiosulfatibacter</taxon>
    </lineage>
</organism>
<dbReference type="GO" id="GO:0008270">
    <property type="term" value="F:zinc ion binding"/>
    <property type="evidence" value="ECO:0007669"/>
    <property type="project" value="TreeGrafter"/>
</dbReference>
<dbReference type="GO" id="GO:0042578">
    <property type="term" value="F:phosphoric ester hydrolase activity"/>
    <property type="evidence" value="ECO:0007669"/>
    <property type="project" value="TreeGrafter"/>
</dbReference>
<dbReference type="PANTHER" id="PTHR36928:SF1">
    <property type="entry name" value="PHOSPHATASE YCDX-RELATED"/>
    <property type="match status" value="1"/>
</dbReference>
<evidence type="ECO:0000313" key="2">
    <source>
        <dbReference type="EMBL" id="SHJ06208.1"/>
    </source>
</evidence>